<organism evidence="3 4">
    <name type="scientific">Tumidithrix elongata BACA0141</name>
    <dbReference type="NCBI Taxonomy" id="2716417"/>
    <lineage>
        <taxon>Bacteria</taxon>
        <taxon>Bacillati</taxon>
        <taxon>Cyanobacteriota</taxon>
        <taxon>Cyanophyceae</taxon>
        <taxon>Pseudanabaenales</taxon>
        <taxon>Pseudanabaenaceae</taxon>
        <taxon>Tumidithrix</taxon>
        <taxon>Tumidithrix elongata</taxon>
    </lineage>
</organism>
<accession>A0AAW9PXX6</accession>
<protein>
    <submittedName>
        <fullName evidence="3">DUF2325 domain-containing protein</fullName>
    </submittedName>
</protein>
<proteinExistence type="inferred from homology"/>
<dbReference type="RefSeq" id="WP_330486291.1">
    <property type="nucleotide sequence ID" value="NZ_JAZBJZ010000180.1"/>
</dbReference>
<evidence type="ECO:0000313" key="3">
    <source>
        <dbReference type="EMBL" id="MEE3719855.1"/>
    </source>
</evidence>
<evidence type="ECO:0000256" key="1">
    <source>
        <dbReference type="ARBA" id="ARBA00007189"/>
    </source>
</evidence>
<gene>
    <name evidence="3" type="ORF">V2H45_24240</name>
</gene>
<name>A0AAW9PXX6_9CYAN</name>
<dbReference type="Proteomes" id="UP001333818">
    <property type="component" value="Unassembled WGS sequence"/>
</dbReference>
<comment type="caution">
    <text evidence="3">The sequence shown here is derived from an EMBL/GenBank/DDBJ whole genome shotgun (WGS) entry which is preliminary data.</text>
</comment>
<dbReference type="AlphaFoldDB" id="A0AAW9PXX6"/>
<dbReference type="Pfam" id="PF10087">
    <property type="entry name" value="DUF2325"/>
    <property type="match status" value="1"/>
</dbReference>
<evidence type="ECO:0000313" key="4">
    <source>
        <dbReference type="Proteomes" id="UP001333818"/>
    </source>
</evidence>
<dbReference type="InterPro" id="IPR016772">
    <property type="entry name" value="UCP020408"/>
</dbReference>
<comment type="similarity">
    <text evidence="1">Belongs to the UPF0751 family.</text>
</comment>
<keyword evidence="4" id="KW-1185">Reference proteome</keyword>
<dbReference type="EMBL" id="JAZBJZ010000180">
    <property type="protein sequence ID" value="MEE3719855.1"/>
    <property type="molecule type" value="Genomic_DNA"/>
</dbReference>
<reference evidence="3" key="1">
    <citation type="submission" date="2024-01" db="EMBL/GenBank/DDBJ databases">
        <title>Bank of Algae and Cyanobacteria of the Azores (BACA) strain genomes.</title>
        <authorList>
            <person name="Luz R."/>
            <person name="Cordeiro R."/>
            <person name="Fonseca A."/>
            <person name="Goncalves V."/>
        </authorList>
    </citation>
    <scope>NUCLEOTIDE SEQUENCE</scope>
    <source>
        <strain evidence="3">BACA0141</strain>
    </source>
</reference>
<sequence>MDISEIDLLEASVSDLLIMAKVELEQKRLQEQRDRQIQEAVAQIEGRLKPLLAKVEQMLQEFEREGHTDSITKQKLAQKAADIRQEIAEAPILAAQVADRQLILNEERLLDERVAEKTAQWRQELKADLLDMIADQQDFFSATDAAIAIRAYMNDLKAIGALEGIVESLIAQINTYSEEGPVAKLRGSHEQTLNFIYNKALENRSRVDRAPDVQPSTRHRKSEKRPSLYTDLSGKVLIFGGHDRLETAVKNRLRDSEIHLVWYTEQDGLQLATQGESHISNTDLVLIVTGYASHSLTERAIEACKRAGKTYEIINTTGMTRLLEVIESGLKTKQLAKRWNS</sequence>
<evidence type="ECO:0000256" key="2">
    <source>
        <dbReference type="SAM" id="MobiDB-lite"/>
    </source>
</evidence>
<feature type="region of interest" description="Disordered" evidence="2">
    <location>
        <begin position="206"/>
        <end position="226"/>
    </location>
</feature>